<dbReference type="InterPro" id="IPR001752">
    <property type="entry name" value="Kinesin_motor_dom"/>
</dbReference>
<dbReference type="EMBL" id="CM001220">
    <property type="protein sequence ID" value="AES92695.1"/>
    <property type="molecule type" value="Genomic_DNA"/>
</dbReference>
<keyword evidence="5" id="KW-1185">Reference proteome</keyword>
<dbReference type="PaxDb" id="3880-AES92695"/>
<reference evidence="4" key="3">
    <citation type="submission" date="2015-04" db="UniProtKB">
        <authorList>
            <consortium name="EnsemblPlants"/>
        </authorList>
    </citation>
    <scope>IDENTIFICATION</scope>
    <source>
        <strain evidence="4">cv. Jemalong A17</strain>
    </source>
</reference>
<gene>
    <name evidence="3" type="ordered locus">MTR_4g132870</name>
</gene>
<dbReference type="PANTHER" id="PTHR46238:SF8">
    <property type="entry name" value="ENDONUCLEASE_EXONUCLEASE_PHOSPHATASE DOMAIN-CONTAINING PROTEIN"/>
    <property type="match status" value="1"/>
</dbReference>
<dbReference type="EnsemblPlants" id="AES92695">
    <property type="protein sequence ID" value="AES92695"/>
    <property type="gene ID" value="MTR_4g132870"/>
</dbReference>
<dbReference type="Pfam" id="PF00225">
    <property type="entry name" value="Kinesin"/>
    <property type="match status" value="1"/>
</dbReference>
<sequence>MKITRLRSFSVSKKKKIPLIWRQPRKIMMMKRKKKDKDKNTKRRKILVDVQSYNEFKTLFAQILFEEYVTQGGATSVVSFNISHDVDSQSYSQILEDIIASNSKLGRRDKIEDPRTDHWPRQIVLCYTLEEMKKVYNAIGSDWRAIMAVSWKYPSAMTDKILDRMDDFQQRVGILDHHRDPYCSGKSGHISYRTSKLTRILQSSLGGNAKKFLLIRWLKWRRSSDVLCDNMSLKLEGKFYRTTVRPTMLYGMKCWAVKNQHENQLSVAYMRMLC</sequence>
<evidence type="ECO:0000313" key="4">
    <source>
        <dbReference type="EnsemblPlants" id="AES92695"/>
    </source>
</evidence>
<feature type="domain" description="Kinesin motor" evidence="2">
    <location>
        <begin position="186"/>
        <end position="215"/>
    </location>
</feature>
<evidence type="ECO:0000313" key="5">
    <source>
        <dbReference type="Proteomes" id="UP000002051"/>
    </source>
</evidence>
<dbReference type="GO" id="GO:0003777">
    <property type="term" value="F:microtubule motor activity"/>
    <property type="evidence" value="ECO:0007669"/>
    <property type="project" value="InterPro"/>
</dbReference>
<dbReference type="PANTHER" id="PTHR46238">
    <property type="entry name" value="REVERSE TRANSCRIPTASE DOMAIN-CONTAINING PROTEIN"/>
    <property type="match status" value="1"/>
</dbReference>
<dbReference type="GO" id="GO:0005524">
    <property type="term" value="F:ATP binding"/>
    <property type="evidence" value="ECO:0007669"/>
    <property type="project" value="InterPro"/>
</dbReference>
<dbReference type="GO" id="GO:0007018">
    <property type="term" value="P:microtubule-based movement"/>
    <property type="evidence" value="ECO:0007669"/>
    <property type="project" value="InterPro"/>
</dbReference>
<dbReference type="Gene3D" id="1.20.58.1980">
    <property type="match status" value="1"/>
</dbReference>
<dbReference type="AlphaFoldDB" id="G7JKG8"/>
<name>G7JKG8_MEDTR</name>
<dbReference type="InterPro" id="IPR027417">
    <property type="entry name" value="P-loop_NTPase"/>
</dbReference>
<evidence type="ECO:0000256" key="1">
    <source>
        <dbReference type="ARBA" id="ARBA00023175"/>
    </source>
</evidence>
<reference evidence="3 5" key="1">
    <citation type="journal article" date="2011" name="Nature">
        <title>The Medicago genome provides insight into the evolution of rhizobial symbioses.</title>
        <authorList>
            <person name="Young N.D."/>
            <person name="Debelle F."/>
            <person name="Oldroyd G.E."/>
            <person name="Geurts R."/>
            <person name="Cannon S.B."/>
            <person name="Udvardi M.K."/>
            <person name="Benedito V.A."/>
            <person name="Mayer K.F."/>
            <person name="Gouzy J."/>
            <person name="Schoof H."/>
            <person name="Van de Peer Y."/>
            <person name="Proost S."/>
            <person name="Cook D.R."/>
            <person name="Meyers B.C."/>
            <person name="Spannagl M."/>
            <person name="Cheung F."/>
            <person name="De Mita S."/>
            <person name="Krishnakumar V."/>
            <person name="Gundlach H."/>
            <person name="Zhou S."/>
            <person name="Mudge J."/>
            <person name="Bharti A.K."/>
            <person name="Murray J.D."/>
            <person name="Naoumkina M.A."/>
            <person name="Rosen B."/>
            <person name="Silverstein K.A."/>
            <person name="Tang H."/>
            <person name="Rombauts S."/>
            <person name="Zhao P.X."/>
            <person name="Zhou P."/>
            <person name="Barbe V."/>
            <person name="Bardou P."/>
            <person name="Bechner M."/>
            <person name="Bellec A."/>
            <person name="Berger A."/>
            <person name="Berges H."/>
            <person name="Bidwell S."/>
            <person name="Bisseling T."/>
            <person name="Choisne N."/>
            <person name="Couloux A."/>
            <person name="Denny R."/>
            <person name="Deshpande S."/>
            <person name="Dai X."/>
            <person name="Doyle J.J."/>
            <person name="Dudez A.M."/>
            <person name="Farmer A.D."/>
            <person name="Fouteau S."/>
            <person name="Franken C."/>
            <person name="Gibelin C."/>
            <person name="Gish J."/>
            <person name="Goldstein S."/>
            <person name="Gonzalez A.J."/>
            <person name="Green P.J."/>
            <person name="Hallab A."/>
            <person name="Hartog M."/>
            <person name="Hua A."/>
            <person name="Humphray S.J."/>
            <person name="Jeong D.H."/>
            <person name="Jing Y."/>
            <person name="Jocker A."/>
            <person name="Kenton S.M."/>
            <person name="Kim D.J."/>
            <person name="Klee K."/>
            <person name="Lai H."/>
            <person name="Lang C."/>
            <person name="Lin S."/>
            <person name="Macmil S.L."/>
            <person name="Magdelenat G."/>
            <person name="Matthews L."/>
            <person name="McCorrison J."/>
            <person name="Monaghan E.L."/>
            <person name="Mun J.H."/>
            <person name="Najar F.Z."/>
            <person name="Nicholson C."/>
            <person name="Noirot C."/>
            <person name="O'Bleness M."/>
            <person name="Paule C.R."/>
            <person name="Poulain J."/>
            <person name="Prion F."/>
            <person name="Qin B."/>
            <person name="Qu C."/>
            <person name="Retzel E.F."/>
            <person name="Riddle C."/>
            <person name="Sallet E."/>
            <person name="Samain S."/>
            <person name="Samson N."/>
            <person name="Sanders I."/>
            <person name="Saurat O."/>
            <person name="Scarpelli C."/>
            <person name="Schiex T."/>
            <person name="Segurens B."/>
            <person name="Severin A.J."/>
            <person name="Sherrier D.J."/>
            <person name="Shi R."/>
            <person name="Sims S."/>
            <person name="Singer S.R."/>
            <person name="Sinharoy S."/>
            <person name="Sterck L."/>
            <person name="Viollet A."/>
            <person name="Wang B.B."/>
            <person name="Wang K."/>
            <person name="Wang M."/>
            <person name="Wang X."/>
            <person name="Warfsmann J."/>
            <person name="Weissenbach J."/>
            <person name="White D.D."/>
            <person name="White J.D."/>
            <person name="Wiley G.B."/>
            <person name="Wincker P."/>
            <person name="Xing Y."/>
            <person name="Yang L."/>
            <person name="Yao Z."/>
            <person name="Ying F."/>
            <person name="Zhai J."/>
            <person name="Zhou L."/>
            <person name="Zuber A."/>
            <person name="Denarie J."/>
            <person name="Dixon R.A."/>
            <person name="May G.D."/>
            <person name="Schwartz D.C."/>
            <person name="Rogers J."/>
            <person name="Quetier F."/>
            <person name="Town C.D."/>
            <person name="Roe B.A."/>
        </authorList>
    </citation>
    <scope>NUCLEOTIDE SEQUENCE [LARGE SCALE GENOMIC DNA]</scope>
    <source>
        <strain evidence="3">A17</strain>
        <strain evidence="4 5">cv. Jemalong A17</strain>
    </source>
</reference>
<organism evidence="3 5">
    <name type="scientific">Medicago truncatula</name>
    <name type="common">Barrel medic</name>
    <name type="synonym">Medicago tribuloides</name>
    <dbReference type="NCBI Taxonomy" id="3880"/>
    <lineage>
        <taxon>Eukaryota</taxon>
        <taxon>Viridiplantae</taxon>
        <taxon>Streptophyta</taxon>
        <taxon>Embryophyta</taxon>
        <taxon>Tracheophyta</taxon>
        <taxon>Spermatophyta</taxon>
        <taxon>Magnoliopsida</taxon>
        <taxon>eudicotyledons</taxon>
        <taxon>Gunneridae</taxon>
        <taxon>Pentapetalae</taxon>
        <taxon>rosids</taxon>
        <taxon>fabids</taxon>
        <taxon>Fabales</taxon>
        <taxon>Fabaceae</taxon>
        <taxon>Papilionoideae</taxon>
        <taxon>50 kb inversion clade</taxon>
        <taxon>NPAAA clade</taxon>
        <taxon>Hologalegina</taxon>
        <taxon>IRL clade</taxon>
        <taxon>Trifolieae</taxon>
        <taxon>Medicago</taxon>
    </lineage>
</organism>
<reference evidence="3 5" key="2">
    <citation type="journal article" date="2014" name="BMC Genomics">
        <title>An improved genome release (version Mt4.0) for the model legume Medicago truncatula.</title>
        <authorList>
            <person name="Tang H."/>
            <person name="Krishnakumar V."/>
            <person name="Bidwell S."/>
            <person name="Rosen B."/>
            <person name="Chan A."/>
            <person name="Zhou S."/>
            <person name="Gentzbittel L."/>
            <person name="Childs K.L."/>
            <person name="Yandell M."/>
            <person name="Gundlach H."/>
            <person name="Mayer K.F."/>
            <person name="Schwartz D.C."/>
            <person name="Town C.D."/>
        </authorList>
    </citation>
    <scope>GENOME REANNOTATION</scope>
    <source>
        <strain evidence="4 5">cv. Jemalong A17</strain>
    </source>
</reference>
<keyword evidence="1" id="KW-0505">Motor protein</keyword>
<protein>
    <submittedName>
        <fullName evidence="3">Kinesin motor domain protein</fullName>
    </submittedName>
</protein>
<proteinExistence type="predicted"/>
<dbReference type="GO" id="GO:0008017">
    <property type="term" value="F:microtubule binding"/>
    <property type="evidence" value="ECO:0007669"/>
    <property type="project" value="InterPro"/>
</dbReference>
<accession>G7JKG8</accession>
<dbReference type="HOGENOM" id="CLU_1016946_0_0_1"/>
<dbReference type="SUPFAM" id="SSF52540">
    <property type="entry name" value="P-loop containing nucleoside triphosphate hydrolases"/>
    <property type="match status" value="1"/>
</dbReference>
<evidence type="ECO:0000313" key="3">
    <source>
        <dbReference type="EMBL" id="AES92695.1"/>
    </source>
</evidence>
<dbReference type="Proteomes" id="UP000002051">
    <property type="component" value="Chromosome 4"/>
</dbReference>
<evidence type="ECO:0000259" key="2">
    <source>
        <dbReference type="Pfam" id="PF00225"/>
    </source>
</evidence>
<dbReference type="STRING" id="3880.G7JKG8"/>